<protein>
    <submittedName>
        <fullName evidence="2">Uncharacterized protein</fullName>
    </submittedName>
</protein>
<feature type="compositionally biased region" description="Basic and acidic residues" evidence="1">
    <location>
        <begin position="1"/>
        <end position="12"/>
    </location>
</feature>
<sequence>MSAHVTEHAELRARKRMGIPRKAVQRQAETALEQGAPPKAFSGSFRRYLDGLYLSERKATNIRVHGGNLYLFAGESLLTCWPVPQRYRSSKPRTTEPA</sequence>
<accession>A0A9E7MSC1</accession>
<dbReference type="Proteomes" id="UP001056576">
    <property type="component" value="Segment"/>
</dbReference>
<proteinExistence type="predicted"/>
<organism evidence="2 3">
    <name type="scientific">Brevundimonas phage vB_BpoS-Kikimora</name>
    <dbReference type="NCBI Taxonomy" id="2948601"/>
    <lineage>
        <taxon>Viruses</taxon>
        <taxon>Duplodnaviria</taxon>
        <taxon>Heunggongvirae</taxon>
        <taxon>Uroviricota</taxon>
        <taxon>Caudoviricetes</taxon>
        <taxon>Jeanschmidtviridae</taxon>
        <taxon>Kikimoravirus</taxon>
        <taxon>Kikimoravirus kikimora</taxon>
    </lineage>
</organism>
<keyword evidence="3" id="KW-1185">Reference proteome</keyword>
<dbReference type="EMBL" id="ON529857">
    <property type="protein sequence ID" value="USN15554.1"/>
    <property type="molecule type" value="Genomic_DNA"/>
</dbReference>
<name>A0A9E7MSC1_9CAUD</name>
<reference evidence="2 3" key="1">
    <citation type="submission" date="2022-05" db="EMBL/GenBank/DDBJ databases">
        <authorList>
            <person name="Friedrich I."/>
            <person name="Poehlein A."/>
            <person name="Schneider D."/>
            <person name="Hertel R."/>
            <person name="Daniel R."/>
        </authorList>
    </citation>
    <scope>NUCLEOTIDE SEQUENCE [LARGE SCALE GENOMIC DNA]</scope>
</reference>
<gene>
    <name evidence="2" type="ORF">KIKIMORA_04360</name>
</gene>
<feature type="region of interest" description="Disordered" evidence="1">
    <location>
        <begin position="1"/>
        <end position="20"/>
    </location>
</feature>
<evidence type="ECO:0000313" key="2">
    <source>
        <dbReference type="EMBL" id="USN15554.1"/>
    </source>
</evidence>
<evidence type="ECO:0000313" key="3">
    <source>
        <dbReference type="Proteomes" id="UP001056576"/>
    </source>
</evidence>
<evidence type="ECO:0000256" key="1">
    <source>
        <dbReference type="SAM" id="MobiDB-lite"/>
    </source>
</evidence>